<keyword evidence="3 10" id="KW-0479">Metal-binding</keyword>
<keyword evidence="5 10" id="KW-0378">Hydrolase</keyword>
<evidence type="ECO:0000256" key="7">
    <source>
        <dbReference type="ARBA" id="ARBA00023014"/>
    </source>
</evidence>
<keyword evidence="2 10" id="KW-0004">4Fe-4S</keyword>
<organism evidence="12 13">
    <name type="scientific">Alloscardovia venturai</name>
    <dbReference type="NCBI Taxonomy" id="1769421"/>
    <lineage>
        <taxon>Bacteria</taxon>
        <taxon>Bacillati</taxon>
        <taxon>Actinomycetota</taxon>
        <taxon>Actinomycetes</taxon>
        <taxon>Bifidobacteriales</taxon>
        <taxon>Bifidobacteriaceae</taxon>
        <taxon>Alloscardovia</taxon>
    </lineage>
</organism>
<dbReference type="InterPro" id="IPR004036">
    <property type="entry name" value="Endonuclease-III-like_CS2"/>
</dbReference>
<dbReference type="Gene3D" id="1.10.340.30">
    <property type="entry name" value="Hypothetical protein, domain 2"/>
    <property type="match status" value="1"/>
</dbReference>
<dbReference type="NCBIfam" id="TIGR01083">
    <property type="entry name" value="nth"/>
    <property type="match status" value="1"/>
</dbReference>
<feature type="binding site" evidence="10">
    <location>
        <position position="217"/>
    </location>
    <ligand>
        <name>[4Fe-4S] cluster</name>
        <dbReference type="ChEBI" id="CHEBI:49883"/>
    </ligand>
</feature>
<dbReference type="Proteomes" id="UP001597036">
    <property type="component" value="Unassembled WGS sequence"/>
</dbReference>
<dbReference type="InterPro" id="IPR003651">
    <property type="entry name" value="Endonuclease3_FeS-loop_motif"/>
</dbReference>
<dbReference type="Pfam" id="PF00730">
    <property type="entry name" value="HhH-GPD"/>
    <property type="match status" value="1"/>
</dbReference>
<comment type="caution">
    <text evidence="12">The sequence shown here is derived from an EMBL/GenBank/DDBJ whole genome shotgun (WGS) entry which is preliminary data.</text>
</comment>
<evidence type="ECO:0000256" key="2">
    <source>
        <dbReference type="ARBA" id="ARBA00022485"/>
    </source>
</evidence>
<sequence>MVTSRETARERDERIQHEYAILCETIPNPQPALDFRNPFELLIATMLSAQTTDKRVNMVTPELFDLYPTPEKMAEGNVEIIGQIIHSIGFWRAKSVHAVDIARSLVDNFNGEVPQTMEELTTLPGVGRKTANVVLGNAFDKPGFPVDTHVTRVSGRLHWRSGWTLKNPDPVKIEKEVTKHFEPSQWKDVSHRLILFGRSTCHARKPECLVCPLRKTCPSFGLFID</sequence>
<evidence type="ECO:0000313" key="12">
    <source>
        <dbReference type="EMBL" id="MFD0704445.1"/>
    </source>
</evidence>
<keyword evidence="12" id="KW-0540">Nuclease</keyword>
<evidence type="ECO:0000256" key="8">
    <source>
        <dbReference type="ARBA" id="ARBA00023204"/>
    </source>
</evidence>
<dbReference type="SMART" id="SM00478">
    <property type="entry name" value="ENDO3c"/>
    <property type="match status" value="1"/>
</dbReference>
<keyword evidence="9 10" id="KW-0326">Glycosidase</keyword>
<dbReference type="EMBL" id="JBHTHQ010000011">
    <property type="protein sequence ID" value="MFD0704445.1"/>
    <property type="molecule type" value="Genomic_DNA"/>
</dbReference>
<keyword evidence="13" id="KW-1185">Reference proteome</keyword>
<dbReference type="PANTHER" id="PTHR10359">
    <property type="entry name" value="A/G-SPECIFIC ADENINE GLYCOSYLASE/ENDONUCLEASE III"/>
    <property type="match status" value="1"/>
</dbReference>
<gene>
    <name evidence="10 12" type="primary">nth</name>
    <name evidence="12" type="ORF">ACFQY8_01590</name>
</gene>
<evidence type="ECO:0000256" key="10">
    <source>
        <dbReference type="HAMAP-Rule" id="MF_00942"/>
    </source>
</evidence>
<dbReference type="InterPro" id="IPR023170">
    <property type="entry name" value="HhH_base_excis_C"/>
</dbReference>
<feature type="binding site" evidence="10">
    <location>
        <position position="201"/>
    </location>
    <ligand>
        <name>[4Fe-4S] cluster</name>
        <dbReference type="ChEBI" id="CHEBI:49883"/>
    </ligand>
</feature>
<keyword evidence="12" id="KW-0255">Endonuclease</keyword>
<dbReference type="InterPro" id="IPR003265">
    <property type="entry name" value="HhH-GPD_domain"/>
</dbReference>
<dbReference type="Gene3D" id="1.10.1670.10">
    <property type="entry name" value="Helix-hairpin-Helix base-excision DNA repair enzymes (C-terminal)"/>
    <property type="match status" value="1"/>
</dbReference>
<reference evidence="13" key="1">
    <citation type="journal article" date="2019" name="Int. J. Syst. Evol. Microbiol.">
        <title>The Global Catalogue of Microorganisms (GCM) 10K type strain sequencing project: providing services to taxonomists for standard genome sequencing and annotation.</title>
        <authorList>
            <consortium name="The Broad Institute Genomics Platform"/>
            <consortium name="The Broad Institute Genome Sequencing Center for Infectious Disease"/>
            <person name="Wu L."/>
            <person name="Ma J."/>
        </authorList>
    </citation>
    <scope>NUCLEOTIDE SEQUENCE [LARGE SCALE GENOMIC DNA]</scope>
    <source>
        <strain evidence="13">CCM 8604</strain>
    </source>
</reference>
<dbReference type="PIRSF" id="PIRSF001435">
    <property type="entry name" value="Nth"/>
    <property type="match status" value="1"/>
</dbReference>
<accession>A0ABW2Y2G6</accession>
<evidence type="ECO:0000313" key="13">
    <source>
        <dbReference type="Proteomes" id="UP001597036"/>
    </source>
</evidence>
<evidence type="ECO:0000256" key="3">
    <source>
        <dbReference type="ARBA" id="ARBA00022723"/>
    </source>
</evidence>
<dbReference type="Pfam" id="PF00633">
    <property type="entry name" value="HHH"/>
    <property type="match status" value="1"/>
</dbReference>
<dbReference type="CDD" id="cd00056">
    <property type="entry name" value="ENDO3c"/>
    <property type="match status" value="1"/>
</dbReference>
<comment type="cofactor">
    <cofactor evidence="10">
        <name>[4Fe-4S] cluster</name>
        <dbReference type="ChEBI" id="CHEBI:49883"/>
    </cofactor>
    <text evidence="10">Binds 1 [4Fe-4S] cluster.</text>
</comment>
<evidence type="ECO:0000256" key="9">
    <source>
        <dbReference type="ARBA" id="ARBA00023295"/>
    </source>
</evidence>
<evidence type="ECO:0000256" key="5">
    <source>
        <dbReference type="ARBA" id="ARBA00022801"/>
    </source>
</evidence>
<comment type="catalytic activity">
    <reaction evidence="10">
        <text>2'-deoxyribonucleotide-(2'-deoxyribose 5'-phosphate)-2'-deoxyribonucleotide-DNA = a 3'-end 2'-deoxyribonucleotide-(2,3-dehydro-2,3-deoxyribose 5'-phosphate)-DNA + a 5'-end 5'-phospho-2'-deoxyribonucleoside-DNA + H(+)</text>
        <dbReference type="Rhea" id="RHEA:66592"/>
        <dbReference type="Rhea" id="RHEA-COMP:13180"/>
        <dbReference type="Rhea" id="RHEA-COMP:16897"/>
        <dbReference type="Rhea" id="RHEA-COMP:17067"/>
        <dbReference type="ChEBI" id="CHEBI:15378"/>
        <dbReference type="ChEBI" id="CHEBI:136412"/>
        <dbReference type="ChEBI" id="CHEBI:157695"/>
        <dbReference type="ChEBI" id="CHEBI:167181"/>
        <dbReference type="EC" id="4.2.99.18"/>
    </reaction>
</comment>
<dbReference type="RefSeq" id="WP_377937954.1">
    <property type="nucleotide sequence ID" value="NZ_JBHTHQ010000011.1"/>
</dbReference>
<feature type="binding site" evidence="10">
    <location>
        <position position="208"/>
    </location>
    <ligand>
        <name>[4Fe-4S] cluster</name>
        <dbReference type="ChEBI" id="CHEBI:49883"/>
    </ligand>
</feature>
<dbReference type="InterPro" id="IPR005759">
    <property type="entry name" value="Nth"/>
</dbReference>
<feature type="binding site" evidence="10">
    <location>
        <position position="211"/>
    </location>
    <ligand>
        <name>[4Fe-4S] cluster</name>
        <dbReference type="ChEBI" id="CHEBI:49883"/>
    </ligand>
</feature>
<dbReference type="PROSITE" id="PS01155">
    <property type="entry name" value="ENDONUCLEASE_III_2"/>
    <property type="match status" value="1"/>
</dbReference>
<dbReference type="HAMAP" id="MF_00942">
    <property type="entry name" value="Nth"/>
    <property type="match status" value="1"/>
</dbReference>
<dbReference type="EC" id="4.2.99.18" evidence="10"/>
<dbReference type="GO" id="GO:0140078">
    <property type="term" value="F:class I DNA-(apurinic or apyrimidinic site) endonuclease activity"/>
    <property type="evidence" value="ECO:0007669"/>
    <property type="project" value="UniProtKB-EC"/>
</dbReference>
<dbReference type="InterPro" id="IPR011257">
    <property type="entry name" value="DNA_glycosylase"/>
</dbReference>
<evidence type="ECO:0000256" key="4">
    <source>
        <dbReference type="ARBA" id="ARBA00022763"/>
    </source>
</evidence>
<dbReference type="SMART" id="SM00525">
    <property type="entry name" value="FES"/>
    <property type="match status" value="1"/>
</dbReference>
<name>A0ABW2Y2G6_9BIFI</name>
<dbReference type="PANTHER" id="PTHR10359:SF18">
    <property type="entry name" value="ENDONUCLEASE III"/>
    <property type="match status" value="1"/>
</dbReference>
<keyword evidence="6 10" id="KW-0408">Iron</keyword>
<evidence type="ECO:0000256" key="6">
    <source>
        <dbReference type="ARBA" id="ARBA00023004"/>
    </source>
</evidence>
<dbReference type="SUPFAM" id="SSF48150">
    <property type="entry name" value="DNA-glycosylase"/>
    <property type="match status" value="1"/>
</dbReference>
<proteinExistence type="inferred from homology"/>
<keyword evidence="8 10" id="KW-0234">DNA repair</keyword>
<dbReference type="InterPro" id="IPR000445">
    <property type="entry name" value="HhH_motif"/>
</dbReference>
<protein>
    <recommendedName>
        <fullName evidence="10">Endonuclease III</fullName>
        <ecNumber evidence="10">4.2.99.18</ecNumber>
    </recommendedName>
    <alternativeName>
        <fullName evidence="10">DNA-(apurinic or apyrimidinic site) lyase</fullName>
    </alternativeName>
</protein>
<evidence type="ECO:0000256" key="1">
    <source>
        <dbReference type="ARBA" id="ARBA00008343"/>
    </source>
</evidence>
<keyword evidence="10" id="KW-0238">DNA-binding</keyword>
<comment type="function">
    <text evidence="10">DNA repair enzyme that has both DNA N-glycosylase activity and AP-lyase activity. The DNA N-glycosylase activity releases various damaged pyrimidines from DNA by cleaving the N-glycosidic bond, leaving an AP (apurinic/apyrimidinic) site. The AP-lyase activity cleaves the phosphodiester bond 3' to the AP site by a beta-elimination, leaving a 3'-terminal unsaturated sugar and a product with a terminal 5'-phosphate.</text>
</comment>
<keyword evidence="4 10" id="KW-0227">DNA damage</keyword>
<keyword evidence="7 10" id="KW-0411">Iron-sulfur</keyword>
<keyword evidence="10 12" id="KW-0456">Lyase</keyword>
<feature type="domain" description="HhH-GPD" evidence="11">
    <location>
        <begin position="47"/>
        <end position="199"/>
    </location>
</feature>
<comment type="similarity">
    <text evidence="1 10">Belongs to the Nth/MutY family.</text>
</comment>
<evidence type="ECO:0000259" key="11">
    <source>
        <dbReference type="SMART" id="SM00478"/>
    </source>
</evidence>